<dbReference type="Proteomes" id="UP000765509">
    <property type="component" value="Unassembled WGS sequence"/>
</dbReference>
<accession>A0A9Q3HNY3</accession>
<evidence type="ECO:0000256" key="1">
    <source>
        <dbReference type="SAM" id="MobiDB-lite"/>
    </source>
</evidence>
<gene>
    <name evidence="2" type="ORF">O181_050822</name>
</gene>
<feature type="compositionally biased region" description="Basic and acidic residues" evidence="1">
    <location>
        <begin position="39"/>
        <end position="59"/>
    </location>
</feature>
<comment type="caution">
    <text evidence="2">The sequence shown here is derived from an EMBL/GenBank/DDBJ whole genome shotgun (WGS) entry which is preliminary data.</text>
</comment>
<feature type="region of interest" description="Disordered" evidence="1">
    <location>
        <begin position="33"/>
        <end position="81"/>
    </location>
</feature>
<name>A0A9Q3HNY3_9BASI</name>
<proteinExistence type="predicted"/>
<reference evidence="2" key="1">
    <citation type="submission" date="2021-03" db="EMBL/GenBank/DDBJ databases">
        <title>Draft genome sequence of rust myrtle Austropuccinia psidii MF-1, a brazilian biotype.</title>
        <authorList>
            <person name="Quecine M.C."/>
            <person name="Pachon D.M.R."/>
            <person name="Bonatelli M.L."/>
            <person name="Correr F.H."/>
            <person name="Franceschini L.M."/>
            <person name="Leite T.F."/>
            <person name="Margarido G.R.A."/>
            <person name="Almeida C.A."/>
            <person name="Ferrarezi J.A."/>
            <person name="Labate C.A."/>
        </authorList>
    </citation>
    <scope>NUCLEOTIDE SEQUENCE</scope>
    <source>
        <strain evidence="2">MF-1</strain>
    </source>
</reference>
<keyword evidence="3" id="KW-1185">Reference proteome</keyword>
<evidence type="ECO:0000313" key="2">
    <source>
        <dbReference type="EMBL" id="MBW0511107.1"/>
    </source>
</evidence>
<evidence type="ECO:0000313" key="3">
    <source>
        <dbReference type="Proteomes" id="UP000765509"/>
    </source>
</evidence>
<sequence length="105" mass="12469">MLPQIHQEVMNSWKILEEFLKEEEMVRYSIGWNPLSSKPQKEDKLVPCQKEGGKQERSPSRFYQKASGQQTSPIREKEQEKELKETIFPKMLDFKNAKRFHGKCL</sequence>
<dbReference type="AlphaFoldDB" id="A0A9Q3HNY3"/>
<organism evidence="2 3">
    <name type="scientific">Austropuccinia psidii MF-1</name>
    <dbReference type="NCBI Taxonomy" id="1389203"/>
    <lineage>
        <taxon>Eukaryota</taxon>
        <taxon>Fungi</taxon>
        <taxon>Dikarya</taxon>
        <taxon>Basidiomycota</taxon>
        <taxon>Pucciniomycotina</taxon>
        <taxon>Pucciniomycetes</taxon>
        <taxon>Pucciniales</taxon>
        <taxon>Sphaerophragmiaceae</taxon>
        <taxon>Austropuccinia</taxon>
    </lineage>
</organism>
<protein>
    <submittedName>
        <fullName evidence="2">Uncharacterized protein</fullName>
    </submittedName>
</protein>
<dbReference type="EMBL" id="AVOT02021992">
    <property type="protein sequence ID" value="MBW0511107.1"/>
    <property type="molecule type" value="Genomic_DNA"/>
</dbReference>